<dbReference type="PROSITE" id="PS50894">
    <property type="entry name" value="HPT"/>
    <property type="match status" value="1"/>
</dbReference>
<gene>
    <name evidence="3" type="ORF">V6R90_17270</name>
</gene>
<sequence>MGAPLAREVLGDLVAGLGARVAAVHHAASEGGEEELRRACHALRSAAAQVGARRLAATTTALERSPAGTGLHRLDEVADSTARAIGSWLARPTSDAPTRG</sequence>
<proteinExistence type="predicted"/>
<evidence type="ECO:0000313" key="4">
    <source>
        <dbReference type="Proteomes" id="UP001482520"/>
    </source>
</evidence>
<evidence type="ECO:0000313" key="3">
    <source>
        <dbReference type="EMBL" id="MEQ7849033.1"/>
    </source>
</evidence>
<accession>A0ABV1P2R1</accession>
<keyword evidence="1" id="KW-0597">Phosphoprotein</keyword>
<dbReference type="Gene3D" id="1.20.120.160">
    <property type="entry name" value="HPT domain"/>
    <property type="match status" value="1"/>
</dbReference>
<dbReference type="RefSeq" id="WP_349805396.1">
    <property type="nucleotide sequence ID" value="NZ_JBEGDP010000027.1"/>
</dbReference>
<feature type="domain" description="HPt" evidence="2">
    <location>
        <begin position="2"/>
        <end position="88"/>
    </location>
</feature>
<dbReference type="SUPFAM" id="SSF47226">
    <property type="entry name" value="Histidine-containing phosphotransfer domain, HPT domain"/>
    <property type="match status" value="1"/>
</dbReference>
<comment type="caution">
    <text evidence="3">The sequence shown here is derived from an EMBL/GenBank/DDBJ whole genome shotgun (WGS) entry which is preliminary data.</text>
</comment>
<dbReference type="InterPro" id="IPR008207">
    <property type="entry name" value="Sig_transdc_His_kin_Hpt_dom"/>
</dbReference>
<evidence type="ECO:0000259" key="2">
    <source>
        <dbReference type="PROSITE" id="PS50894"/>
    </source>
</evidence>
<reference evidence="3 4" key="1">
    <citation type="submission" date="2024-02" db="EMBL/GenBank/DDBJ databases">
        <title>Full genome sequence of Nocardioides kribbensis.</title>
        <authorList>
            <person name="Poletto B.L."/>
            <person name="Silva G."/>
            <person name="Galante D."/>
            <person name="Campos K.R."/>
            <person name="Santos M.B.N."/>
            <person name="Sacchi C.T."/>
        </authorList>
    </citation>
    <scope>NUCLEOTIDE SEQUENCE [LARGE SCALE GENOMIC DNA]</scope>
    <source>
        <strain evidence="3 4">O4R</strain>
    </source>
</reference>
<evidence type="ECO:0000256" key="1">
    <source>
        <dbReference type="PROSITE-ProRule" id="PRU00110"/>
    </source>
</evidence>
<keyword evidence="4" id="KW-1185">Reference proteome</keyword>
<dbReference type="EMBL" id="JBEGDP010000027">
    <property type="protein sequence ID" value="MEQ7849033.1"/>
    <property type="molecule type" value="Genomic_DNA"/>
</dbReference>
<feature type="modified residue" description="Phosphohistidine" evidence="1">
    <location>
        <position position="41"/>
    </location>
</feature>
<protein>
    <submittedName>
        <fullName evidence="3">Hpt domain-containing protein</fullName>
    </submittedName>
</protein>
<name>A0ABV1P2R1_9ACTN</name>
<dbReference type="Pfam" id="PF01627">
    <property type="entry name" value="Hpt"/>
    <property type="match status" value="1"/>
</dbReference>
<dbReference type="Proteomes" id="UP001482520">
    <property type="component" value="Unassembled WGS sequence"/>
</dbReference>
<dbReference type="InterPro" id="IPR036641">
    <property type="entry name" value="HPT_dom_sf"/>
</dbReference>
<organism evidence="3 4">
    <name type="scientific">Nocardioides kribbensis</name>
    <dbReference type="NCBI Taxonomy" id="305517"/>
    <lineage>
        <taxon>Bacteria</taxon>
        <taxon>Bacillati</taxon>
        <taxon>Actinomycetota</taxon>
        <taxon>Actinomycetes</taxon>
        <taxon>Propionibacteriales</taxon>
        <taxon>Nocardioidaceae</taxon>
        <taxon>Nocardioides</taxon>
    </lineage>
</organism>